<evidence type="ECO:0000256" key="2">
    <source>
        <dbReference type="ARBA" id="ARBA00022737"/>
    </source>
</evidence>
<dbReference type="Pfam" id="PF00400">
    <property type="entry name" value="WD40"/>
    <property type="match status" value="2"/>
</dbReference>
<gene>
    <name evidence="4" type="ORF">PISMIDRAFT_645301</name>
</gene>
<dbReference type="SUPFAM" id="SSF50978">
    <property type="entry name" value="WD40 repeat-like"/>
    <property type="match status" value="1"/>
</dbReference>
<keyword evidence="5" id="KW-1185">Reference proteome</keyword>
<reference evidence="5" key="2">
    <citation type="submission" date="2015-01" db="EMBL/GenBank/DDBJ databases">
        <title>Evolutionary Origins and Diversification of the Mycorrhizal Mutualists.</title>
        <authorList>
            <consortium name="DOE Joint Genome Institute"/>
            <consortium name="Mycorrhizal Genomics Consortium"/>
            <person name="Kohler A."/>
            <person name="Kuo A."/>
            <person name="Nagy L.G."/>
            <person name="Floudas D."/>
            <person name="Copeland A."/>
            <person name="Barry K.W."/>
            <person name="Cichocki N."/>
            <person name="Veneault-Fourrey C."/>
            <person name="LaButti K."/>
            <person name="Lindquist E.A."/>
            <person name="Lipzen A."/>
            <person name="Lundell T."/>
            <person name="Morin E."/>
            <person name="Murat C."/>
            <person name="Riley R."/>
            <person name="Ohm R."/>
            <person name="Sun H."/>
            <person name="Tunlid A."/>
            <person name="Henrissat B."/>
            <person name="Grigoriev I.V."/>
            <person name="Hibbett D.S."/>
            <person name="Martin F."/>
        </authorList>
    </citation>
    <scope>NUCLEOTIDE SEQUENCE [LARGE SCALE GENOMIC DNA]</scope>
    <source>
        <strain evidence="5">441</strain>
    </source>
</reference>
<dbReference type="AlphaFoldDB" id="A0A0C9ZQR3"/>
<feature type="repeat" description="WD" evidence="3">
    <location>
        <begin position="218"/>
        <end position="251"/>
    </location>
</feature>
<keyword evidence="1 3" id="KW-0853">WD repeat</keyword>
<dbReference type="OrthoDB" id="2686428at2759"/>
<accession>A0A0C9ZQR3</accession>
<organism evidence="4 5">
    <name type="scientific">Pisolithus microcarpus 441</name>
    <dbReference type="NCBI Taxonomy" id="765257"/>
    <lineage>
        <taxon>Eukaryota</taxon>
        <taxon>Fungi</taxon>
        <taxon>Dikarya</taxon>
        <taxon>Basidiomycota</taxon>
        <taxon>Agaricomycotina</taxon>
        <taxon>Agaricomycetes</taxon>
        <taxon>Agaricomycetidae</taxon>
        <taxon>Boletales</taxon>
        <taxon>Sclerodermatineae</taxon>
        <taxon>Pisolithaceae</taxon>
        <taxon>Pisolithus</taxon>
    </lineage>
</organism>
<protein>
    <submittedName>
        <fullName evidence="4">Unplaced genomic scaffold scaffold_30, whole genome shotgun sequence</fullName>
    </submittedName>
</protein>
<dbReference type="EMBL" id="KN833714">
    <property type="protein sequence ID" value="KIK24647.1"/>
    <property type="molecule type" value="Genomic_DNA"/>
</dbReference>
<evidence type="ECO:0000313" key="4">
    <source>
        <dbReference type="EMBL" id="KIK24647.1"/>
    </source>
</evidence>
<dbReference type="PANTHER" id="PTHR22847">
    <property type="entry name" value="WD40 REPEAT PROTEIN"/>
    <property type="match status" value="1"/>
</dbReference>
<evidence type="ECO:0000256" key="3">
    <source>
        <dbReference type="PROSITE-ProRule" id="PRU00221"/>
    </source>
</evidence>
<evidence type="ECO:0000256" key="1">
    <source>
        <dbReference type="ARBA" id="ARBA00022574"/>
    </source>
</evidence>
<proteinExistence type="predicted"/>
<sequence length="340" mass="37071">MAPLLSGITDRGSVVRPLHASFYDFLTDEKRSGVYFVGGSSIHGLLAFASLHTLCHDLKFNICGLESSYLKNADVVDLQERVNKNISGSLSYSCQNWAHHLQKTNFDSTLAALVKDIVGCEKLLFWLEALSLLNGLGYATGALPIVITWLEALAQDGIKLLQNFGNVISLSTPHLYTSVLPFIPSNTMLSRMLMLKFSHLVGISVGGLKEWPAVQQALEGHTGGVNSARFSSDGKRIVSGSDDNTTVRIWDAERGVQIGGTLEGHAGGVHSVGFSLGGKRIVSGSYDNTVRIWDAHGFEAVQSKWVAYNSEDVTLLPLIINCEYYLLNIYSCLYSINLDL</sequence>
<dbReference type="InterPro" id="IPR036322">
    <property type="entry name" value="WD40_repeat_dom_sf"/>
</dbReference>
<dbReference type="PROSITE" id="PS50294">
    <property type="entry name" value="WD_REPEATS_REGION"/>
    <property type="match status" value="2"/>
</dbReference>
<dbReference type="HOGENOM" id="CLU_000288_57_19_1"/>
<dbReference type="Gene3D" id="2.130.10.10">
    <property type="entry name" value="YVTN repeat-like/Quinoprotein amine dehydrogenase"/>
    <property type="match status" value="1"/>
</dbReference>
<dbReference type="InterPro" id="IPR015943">
    <property type="entry name" value="WD40/YVTN_repeat-like_dom_sf"/>
</dbReference>
<dbReference type="Proteomes" id="UP000054018">
    <property type="component" value="Unassembled WGS sequence"/>
</dbReference>
<dbReference type="PANTHER" id="PTHR22847:SF637">
    <property type="entry name" value="WD REPEAT DOMAIN 5B"/>
    <property type="match status" value="1"/>
</dbReference>
<dbReference type="PROSITE" id="PS50082">
    <property type="entry name" value="WD_REPEATS_2"/>
    <property type="match status" value="2"/>
</dbReference>
<dbReference type="GO" id="GO:1990234">
    <property type="term" value="C:transferase complex"/>
    <property type="evidence" value="ECO:0007669"/>
    <property type="project" value="UniProtKB-ARBA"/>
</dbReference>
<evidence type="ECO:0000313" key="5">
    <source>
        <dbReference type="Proteomes" id="UP000054018"/>
    </source>
</evidence>
<reference evidence="4 5" key="1">
    <citation type="submission" date="2014-04" db="EMBL/GenBank/DDBJ databases">
        <authorList>
            <consortium name="DOE Joint Genome Institute"/>
            <person name="Kuo A."/>
            <person name="Kohler A."/>
            <person name="Costa M.D."/>
            <person name="Nagy L.G."/>
            <person name="Floudas D."/>
            <person name="Copeland A."/>
            <person name="Barry K.W."/>
            <person name="Cichocki N."/>
            <person name="Veneault-Fourrey C."/>
            <person name="LaButti K."/>
            <person name="Lindquist E.A."/>
            <person name="Lipzen A."/>
            <person name="Lundell T."/>
            <person name="Morin E."/>
            <person name="Murat C."/>
            <person name="Sun H."/>
            <person name="Tunlid A."/>
            <person name="Henrissat B."/>
            <person name="Grigoriev I.V."/>
            <person name="Hibbett D.S."/>
            <person name="Martin F."/>
            <person name="Nordberg H.P."/>
            <person name="Cantor M.N."/>
            <person name="Hua S.X."/>
        </authorList>
    </citation>
    <scope>NUCLEOTIDE SEQUENCE [LARGE SCALE GENOMIC DNA]</scope>
    <source>
        <strain evidence="4 5">441</strain>
    </source>
</reference>
<dbReference type="InterPro" id="IPR001680">
    <property type="entry name" value="WD40_rpt"/>
</dbReference>
<dbReference type="SMART" id="SM00320">
    <property type="entry name" value="WD40"/>
    <property type="match status" value="2"/>
</dbReference>
<name>A0A0C9ZQR3_9AGAM</name>
<feature type="repeat" description="WD" evidence="3">
    <location>
        <begin position="262"/>
        <end position="303"/>
    </location>
</feature>
<dbReference type="STRING" id="765257.A0A0C9ZQR3"/>
<keyword evidence="2" id="KW-0677">Repeat</keyword>